<keyword evidence="3" id="KW-1003">Cell membrane</keyword>
<dbReference type="InterPro" id="IPR000515">
    <property type="entry name" value="MetI-like"/>
</dbReference>
<evidence type="ECO:0000313" key="10">
    <source>
        <dbReference type="Proteomes" id="UP001597079"/>
    </source>
</evidence>
<evidence type="ECO:0000256" key="2">
    <source>
        <dbReference type="ARBA" id="ARBA00022448"/>
    </source>
</evidence>
<dbReference type="RefSeq" id="WP_377943607.1">
    <property type="nucleotide sequence ID" value="NZ_JBHUCX010000035.1"/>
</dbReference>
<dbReference type="PROSITE" id="PS50928">
    <property type="entry name" value="ABC_TM1"/>
    <property type="match status" value="1"/>
</dbReference>
<feature type="transmembrane region" description="Helical" evidence="7">
    <location>
        <begin position="33"/>
        <end position="51"/>
    </location>
</feature>
<accession>A0ABW4JIF0</accession>
<evidence type="ECO:0000256" key="4">
    <source>
        <dbReference type="ARBA" id="ARBA00022692"/>
    </source>
</evidence>
<evidence type="ECO:0000313" key="9">
    <source>
        <dbReference type="EMBL" id="MFD1675724.1"/>
    </source>
</evidence>
<comment type="caution">
    <text evidence="9">The sequence shown here is derived from an EMBL/GenBank/DDBJ whole genome shotgun (WGS) entry which is preliminary data.</text>
</comment>
<reference evidence="10" key="1">
    <citation type="journal article" date="2019" name="Int. J. Syst. Evol. Microbiol.">
        <title>The Global Catalogue of Microorganisms (GCM) 10K type strain sequencing project: providing services to taxonomists for standard genome sequencing and annotation.</title>
        <authorList>
            <consortium name="The Broad Institute Genomics Platform"/>
            <consortium name="The Broad Institute Genome Sequencing Center for Infectious Disease"/>
            <person name="Wu L."/>
            <person name="Ma J."/>
        </authorList>
    </citation>
    <scope>NUCLEOTIDE SEQUENCE [LARGE SCALE GENOMIC DNA]</scope>
    <source>
        <strain evidence="10">CGMCC 1.12286</strain>
    </source>
</reference>
<evidence type="ECO:0000259" key="8">
    <source>
        <dbReference type="PROSITE" id="PS50928"/>
    </source>
</evidence>
<comment type="subcellular location">
    <subcellularLocation>
        <location evidence="1 7">Cell membrane</location>
        <topology evidence="1 7">Multi-pass membrane protein</topology>
    </subcellularLocation>
</comment>
<feature type="domain" description="ABC transmembrane type-1" evidence="8">
    <location>
        <begin position="94"/>
        <end position="282"/>
    </location>
</feature>
<comment type="similarity">
    <text evidence="7">Belongs to the binding-protein-dependent transport system permease family.</text>
</comment>
<dbReference type="Proteomes" id="UP001597079">
    <property type="component" value="Unassembled WGS sequence"/>
</dbReference>
<dbReference type="CDD" id="cd06261">
    <property type="entry name" value="TM_PBP2"/>
    <property type="match status" value="1"/>
</dbReference>
<dbReference type="SUPFAM" id="SSF161098">
    <property type="entry name" value="MetI-like"/>
    <property type="match status" value="1"/>
</dbReference>
<keyword evidence="6 7" id="KW-0472">Membrane</keyword>
<evidence type="ECO:0000256" key="1">
    <source>
        <dbReference type="ARBA" id="ARBA00004651"/>
    </source>
</evidence>
<dbReference type="EMBL" id="JBHUCX010000035">
    <property type="protein sequence ID" value="MFD1675724.1"/>
    <property type="molecule type" value="Genomic_DNA"/>
</dbReference>
<evidence type="ECO:0000256" key="6">
    <source>
        <dbReference type="ARBA" id="ARBA00023136"/>
    </source>
</evidence>
<name>A0ABW4JIF0_9BACL</name>
<feature type="transmembrane region" description="Helical" evidence="7">
    <location>
        <begin position="154"/>
        <end position="173"/>
    </location>
</feature>
<evidence type="ECO:0000256" key="5">
    <source>
        <dbReference type="ARBA" id="ARBA00022989"/>
    </source>
</evidence>
<dbReference type="PANTHER" id="PTHR43386:SF1">
    <property type="entry name" value="D,D-DIPEPTIDE TRANSPORT SYSTEM PERMEASE PROTEIN DDPC-RELATED"/>
    <property type="match status" value="1"/>
</dbReference>
<dbReference type="Gene3D" id="1.10.3720.10">
    <property type="entry name" value="MetI-like"/>
    <property type="match status" value="1"/>
</dbReference>
<keyword evidence="10" id="KW-1185">Reference proteome</keyword>
<dbReference type="Pfam" id="PF12911">
    <property type="entry name" value="OppC_N"/>
    <property type="match status" value="1"/>
</dbReference>
<keyword evidence="4 7" id="KW-0812">Transmembrane</keyword>
<protein>
    <submittedName>
        <fullName evidence="9">ABC transporter permease</fullName>
    </submittedName>
</protein>
<dbReference type="Pfam" id="PF00528">
    <property type="entry name" value="BPD_transp_1"/>
    <property type="match status" value="1"/>
</dbReference>
<sequence>MSSEIVAKRPKAQSRGAIHEIAAVLWKNRKARIGIVILLIFVVASIFGPLLTPYSPKESNFSIMHGPSLQHWLGTTQNGQDVMSQLIYGTRISVIVSFSVGAIATFLAMLIGITAGYVSGWIDEVLSFLTNVFLVLPGLPLLIVLASYAPGKGMALIVVIIGFTGWPWGARVLRSQVVTLRSRDFVTAARLAGDSVGRVIAREIVPNMLSLVMANFLGASTAGLLAAVGLEFLGFGNPNQISWGSMLYWAQNSSALLEGQWAWILAPGLAIALFGMSLVLINFGFDAVSNPRLQEES</sequence>
<feature type="transmembrane region" description="Helical" evidence="7">
    <location>
        <begin position="92"/>
        <end position="118"/>
    </location>
</feature>
<feature type="transmembrane region" description="Helical" evidence="7">
    <location>
        <begin position="208"/>
        <end position="230"/>
    </location>
</feature>
<dbReference type="InterPro" id="IPR035906">
    <property type="entry name" value="MetI-like_sf"/>
</dbReference>
<dbReference type="PANTHER" id="PTHR43386">
    <property type="entry name" value="OLIGOPEPTIDE TRANSPORT SYSTEM PERMEASE PROTEIN APPC"/>
    <property type="match status" value="1"/>
</dbReference>
<dbReference type="InterPro" id="IPR050366">
    <property type="entry name" value="BP-dependent_transpt_permease"/>
</dbReference>
<evidence type="ECO:0000256" key="7">
    <source>
        <dbReference type="RuleBase" id="RU363032"/>
    </source>
</evidence>
<feature type="transmembrane region" description="Helical" evidence="7">
    <location>
        <begin position="125"/>
        <end position="148"/>
    </location>
</feature>
<dbReference type="InterPro" id="IPR025966">
    <property type="entry name" value="OppC_N"/>
</dbReference>
<feature type="transmembrane region" description="Helical" evidence="7">
    <location>
        <begin position="261"/>
        <end position="285"/>
    </location>
</feature>
<proteinExistence type="inferred from homology"/>
<keyword evidence="2 7" id="KW-0813">Transport</keyword>
<gene>
    <name evidence="9" type="ORF">ACFSB2_13565</name>
</gene>
<organism evidence="9 10">
    <name type="scientific">Alicyclobacillus fodiniaquatilis</name>
    <dbReference type="NCBI Taxonomy" id="1661150"/>
    <lineage>
        <taxon>Bacteria</taxon>
        <taxon>Bacillati</taxon>
        <taxon>Bacillota</taxon>
        <taxon>Bacilli</taxon>
        <taxon>Bacillales</taxon>
        <taxon>Alicyclobacillaceae</taxon>
        <taxon>Alicyclobacillus</taxon>
    </lineage>
</organism>
<evidence type="ECO:0000256" key="3">
    <source>
        <dbReference type="ARBA" id="ARBA00022475"/>
    </source>
</evidence>
<keyword evidence="5 7" id="KW-1133">Transmembrane helix</keyword>